<dbReference type="PANTHER" id="PTHR43481">
    <property type="entry name" value="FRUCTOSE-1-PHOSPHATE PHOSPHATASE"/>
    <property type="match status" value="1"/>
</dbReference>
<dbReference type="NCBIfam" id="TIGR01509">
    <property type="entry name" value="HAD-SF-IA-v3"/>
    <property type="match status" value="1"/>
</dbReference>
<dbReference type="GO" id="GO:0050308">
    <property type="term" value="F:sugar-phosphatase activity"/>
    <property type="evidence" value="ECO:0007669"/>
    <property type="project" value="TreeGrafter"/>
</dbReference>
<dbReference type="Gene3D" id="1.10.150.240">
    <property type="entry name" value="Putative phosphatase, domain 2"/>
    <property type="match status" value="1"/>
</dbReference>
<dbReference type="InterPro" id="IPR041492">
    <property type="entry name" value="HAD_2"/>
</dbReference>
<sequence length="212" mass="24073">MLKAALVDLDGFLINSEELYLEANKIYFKRHNFEFTEEHHRQGTGKRFPEWIKTVVNIDKTGEEIFRERNIIFNELVKKKLKLLPGAKSLLEALNESFKTALVTSSRKDYVDLVFKITGIKDYFDLVITGEIVKKGKPDPESFLSAANKLGVKPRECVVFEDSPTGVLAGKNAGMKVVAVPSQFVKDDKIFNKADLVLRNLKQISIKEIKLL</sequence>
<evidence type="ECO:0000313" key="2">
    <source>
        <dbReference type="Proteomes" id="UP000176389"/>
    </source>
</evidence>
<dbReference type="STRING" id="1802596.A2Z11_01080"/>
<accession>A0A1G1WDJ1</accession>
<dbReference type="SUPFAM" id="SSF56784">
    <property type="entry name" value="HAD-like"/>
    <property type="match status" value="1"/>
</dbReference>
<dbReference type="InterPro" id="IPR051806">
    <property type="entry name" value="HAD-like_SPP"/>
</dbReference>
<dbReference type="NCBIfam" id="TIGR01549">
    <property type="entry name" value="HAD-SF-IA-v1"/>
    <property type="match status" value="1"/>
</dbReference>
<dbReference type="InterPro" id="IPR023214">
    <property type="entry name" value="HAD_sf"/>
</dbReference>
<name>A0A1G1WDJ1_9BACT</name>
<comment type="caution">
    <text evidence="1">The sequence shown here is derived from an EMBL/GenBank/DDBJ whole genome shotgun (WGS) entry which is preliminary data.</text>
</comment>
<proteinExistence type="predicted"/>
<organism evidence="1 2">
    <name type="scientific">Candidatus Woykebacteria bacterium RBG_16_43_9</name>
    <dbReference type="NCBI Taxonomy" id="1802596"/>
    <lineage>
        <taxon>Bacteria</taxon>
        <taxon>Candidatus Woykeibacteriota</taxon>
    </lineage>
</organism>
<protein>
    <recommendedName>
        <fullName evidence="3">FCP1 homology domain-containing protein</fullName>
    </recommendedName>
</protein>
<evidence type="ECO:0000313" key="1">
    <source>
        <dbReference type="EMBL" id="OGY25762.1"/>
    </source>
</evidence>
<dbReference type="SFLD" id="SFLDG01135">
    <property type="entry name" value="C1.5.6:_HAD__Beta-PGM__Phospha"/>
    <property type="match status" value="1"/>
</dbReference>
<dbReference type="Proteomes" id="UP000176389">
    <property type="component" value="Unassembled WGS sequence"/>
</dbReference>
<dbReference type="Gene3D" id="3.40.50.1000">
    <property type="entry name" value="HAD superfamily/HAD-like"/>
    <property type="match status" value="1"/>
</dbReference>
<evidence type="ECO:0008006" key="3">
    <source>
        <dbReference type="Google" id="ProtNLM"/>
    </source>
</evidence>
<dbReference type="InterPro" id="IPR023198">
    <property type="entry name" value="PGP-like_dom2"/>
</dbReference>
<dbReference type="PANTHER" id="PTHR43481:SF4">
    <property type="entry name" value="GLYCEROL-1-PHOSPHATE PHOSPHOHYDROLASE 1-RELATED"/>
    <property type="match status" value="1"/>
</dbReference>
<dbReference type="InterPro" id="IPR006439">
    <property type="entry name" value="HAD-SF_hydro_IA"/>
</dbReference>
<dbReference type="SFLD" id="SFLDG01129">
    <property type="entry name" value="C1.5:_HAD__Beta-PGM__Phosphata"/>
    <property type="match status" value="1"/>
</dbReference>
<dbReference type="EMBL" id="MHCS01000040">
    <property type="protein sequence ID" value="OGY25762.1"/>
    <property type="molecule type" value="Genomic_DNA"/>
</dbReference>
<reference evidence="1 2" key="1">
    <citation type="journal article" date="2016" name="Nat. Commun.">
        <title>Thousands of microbial genomes shed light on interconnected biogeochemical processes in an aquifer system.</title>
        <authorList>
            <person name="Anantharaman K."/>
            <person name="Brown C.T."/>
            <person name="Hug L.A."/>
            <person name="Sharon I."/>
            <person name="Castelle C.J."/>
            <person name="Probst A.J."/>
            <person name="Thomas B.C."/>
            <person name="Singh A."/>
            <person name="Wilkins M.J."/>
            <person name="Karaoz U."/>
            <person name="Brodie E.L."/>
            <person name="Williams K.H."/>
            <person name="Hubbard S.S."/>
            <person name="Banfield J.F."/>
        </authorList>
    </citation>
    <scope>NUCLEOTIDE SEQUENCE [LARGE SCALE GENOMIC DNA]</scope>
</reference>
<gene>
    <name evidence="1" type="ORF">A2Z11_01080</name>
</gene>
<dbReference type="InterPro" id="IPR036412">
    <property type="entry name" value="HAD-like_sf"/>
</dbReference>
<dbReference type="AlphaFoldDB" id="A0A1G1WDJ1"/>
<dbReference type="Pfam" id="PF13419">
    <property type="entry name" value="HAD_2"/>
    <property type="match status" value="1"/>
</dbReference>
<dbReference type="SFLD" id="SFLDS00003">
    <property type="entry name" value="Haloacid_Dehalogenase"/>
    <property type="match status" value="1"/>
</dbReference>